<dbReference type="EMBL" id="MIGC01000162">
    <property type="protein sequence ID" value="PHJ25775.1"/>
    <property type="molecule type" value="Genomic_DNA"/>
</dbReference>
<accession>A0A2C6LGM2</accession>
<name>A0A2C6LGM2_9APIC</name>
<organism evidence="2 3">
    <name type="scientific">Cystoisospora suis</name>
    <dbReference type="NCBI Taxonomy" id="483139"/>
    <lineage>
        <taxon>Eukaryota</taxon>
        <taxon>Sar</taxon>
        <taxon>Alveolata</taxon>
        <taxon>Apicomplexa</taxon>
        <taxon>Conoidasida</taxon>
        <taxon>Coccidia</taxon>
        <taxon>Eucoccidiorida</taxon>
        <taxon>Eimeriorina</taxon>
        <taxon>Sarcocystidae</taxon>
        <taxon>Cystoisospora</taxon>
    </lineage>
</organism>
<protein>
    <submittedName>
        <fullName evidence="2">Uncharacterized protein</fullName>
    </submittedName>
</protein>
<gene>
    <name evidence="2" type="ORF">CSUI_000367</name>
</gene>
<sequence length="103" mass="11781">MDGGWRDDRPASVAYYPSFLPSHLFILSTRMPGLRVLRLPRRATRIYPSYQQTEEAEAGGGKGGKRDPFFTAIREDSSSGRRNPLYPRRESLISYFPETPLNM</sequence>
<dbReference type="VEuPathDB" id="ToxoDB:CSUI_000367"/>
<proteinExistence type="predicted"/>
<dbReference type="GeneID" id="94423812"/>
<comment type="caution">
    <text evidence="2">The sequence shown here is derived from an EMBL/GenBank/DDBJ whole genome shotgun (WGS) entry which is preliminary data.</text>
</comment>
<dbReference type="RefSeq" id="XP_067927421.1">
    <property type="nucleotide sequence ID" value="XM_068060601.1"/>
</dbReference>
<feature type="compositionally biased region" description="Basic and acidic residues" evidence="1">
    <location>
        <begin position="64"/>
        <end position="79"/>
    </location>
</feature>
<reference evidence="2 3" key="1">
    <citation type="journal article" date="2017" name="Int. J. Parasitol.">
        <title>The genome of the protozoan parasite Cystoisospora suis and a reverse vaccinology approach to identify vaccine candidates.</title>
        <authorList>
            <person name="Palmieri N."/>
            <person name="Shrestha A."/>
            <person name="Ruttkowski B."/>
            <person name="Beck T."/>
            <person name="Vogl C."/>
            <person name="Tomley F."/>
            <person name="Blake D.P."/>
            <person name="Joachim A."/>
        </authorList>
    </citation>
    <scope>NUCLEOTIDE SEQUENCE [LARGE SCALE GENOMIC DNA]</scope>
    <source>
        <strain evidence="2 3">Wien I</strain>
    </source>
</reference>
<evidence type="ECO:0000256" key="1">
    <source>
        <dbReference type="SAM" id="MobiDB-lite"/>
    </source>
</evidence>
<evidence type="ECO:0000313" key="2">
    <source>
        <dbReference type="EMBL" id="PHJ25775.1"/>
    </source>
</evidence>
<keyword evidence="3" id="KW-1185">Reference proteome</keyword>
<dbReference type="AlphaFoldDB" id="A0A2C6LGM2"/>
<feature type="region of interest" description="Disordered" evidence="1">
    <location>
        <begin position="48"/>
        <end position="85"/>
    </location>
</feature>
<dbReference type="Proteomes" id="UP000221165">
    <property type="component" value="Unassembled WGS sequence"/>
</dbReference>
<evidence type="ECO:0000313" key="3">
    <source>
        <dbReference type="Proteomes" id="UP000221165"/>
    </source>
</evidence>